<keyword evidence="16" id="KW-1185">Reference proteome</keyword>
<dbReference type="GO" id="GO:0005886">
    <property type="term" value="C:plasma membrane"/>
    <property type="evidence" value="ECO:0007669"/>
    <property type="project" value="UniProtKB-SubCell"/>
</dbReference>
<evidence type="ECO:0000256" key="7">
    <source>
        <dbReference type="ARBA" id="ARBA00023136"/>
    </source>
</evidence>
<feature type="transmembrane region" description="Helical" evidence="12">
    <location>
        <begin position="383"/>
        <end position="403"/>
    </location>
</feature>
<dbReference type="PANTHER" id="PTHR42643:SF30">
    <property type="entry name" value="IONOTROPIC RECEPTOR 40A-RELATED"/>
    <property type="match status" value="1"/>
</dbReference>
<dbReference type="SMART" id="SM00918">
    <property type="entry name" value="Lig_chan-Glu_bd"/>
    <property type="match status" value="1"/>
</dbReference>
<keyword evidence="8" id="KW-0675">Receptor</keyword>
<dbReference type="InterPro" id="IPR056198">
    <property type="entry name" value="LBD_receptor"/>
</dbReference>
<feature type="domain" description="Ionotropic glutamate receptor L-glutamate and glycine-binding" evidence="14">
    <location>
        <begin position="217"/>
        <end position="280"/>
    </location>
</feature>
<dbReference type="Gene3D" id="3.40.190.10">
    <property type="entry name" value="Periplasmic binding protein-like II"/>
    <property type="match status" value="1"/>
</dbReference>
<dbReference type="PANTHER" id="PTHR42643">
    <property type="entry name" value="IONOTROPIC RECEPTOR 20A-RELATED"/>
    <property type="match status" value="1"/>
</dbReference>
<feature type="signal peptide" evidence="13">
    <location>
        <begin position="1"/>
        <end position="20"/>
    </location>
</feature>
<dbReference type="Proteomes" id="UP001107558">
    <property type="component" value="Chromosome 1"/>
</dbReference>
<evidence type="ECO:0000259" key="14">
    <source>
        <dbReference type="SMART" id="SM00918"/>
    </source>
</evidence>
<evidence type="ECO:0000256" key="6">
    <source>
        <dbReference type="ARBA" id="ARBA00023065"/>
    </source>
</evidence>
<feature type="transmembrane region" description="Helical" evidence="12">
    <location>
        <begin position="326"/>
        <end position="351"/>
    </location>
</feature>
<keyword evidence="4 12" id="KW-0812">Transmembrane</keyword>
<keyword evidence="2" id="KW-0813">Transport</keyword>
<evidence type="ECO:0000256" key="10">
    <source>
        <dbReference type="ARBA" id="ARBA00023286"/>
    </source>
</evidence>
<dbReference type="InterPro" id="IPR052192">
    <property type="entry name" value="Insect_Ionotropic_Sensory_Rcpt"/>
</dbReference>
<evidence type="ECO:0000256" key="4">
    <source>
        <dbReference type="ARBA" id="ARBA00022692"/>
    </source>
</evidence>
<keyword evidence="5 12" id="KW-1133">Transmembrane helix</keyword>
<keyword evidence="7 12" id="KW-0472">Membrane</keyword>
<name>A0A9J6CNX4_POLVA</name>
<dbReference type="Gene3D" id="1.10.287.70">
    <property type="match status" value="1"/>
</dbReference>
<feature type="transmembrane region" description="Helical" evidence="12">
    <location>
        <begin position="570"/>
        <end position="590"/>
    </location>
</feature>
<dbReference type="Pfam" id="PF10613">
    <property type="entry name" value="Lig_chan-Glu_bd"/>
    <property type="match status" value="1"/>
</dbReference>
<evidence type="ECO:0000256" key="8">
    <source>
        <dbReference type="ARBA" id="ARBA00023170"/>
    </source>
</evidence>
<comment type="caution">
    <text evidence="15">The sequence shown here is derived from an EMBL/GenBank/DDBJ whole genome shotgun (WGS) entry which is preliminary data.</text>
</comment>
<keyword evidence="10" id="KW-1071">Ligand-gated ion channel</keyword>
<gene>
    <name evidence="15" type="ORF">PVAND_012625</name>
</gene>
<evidence type="ECO:0000256" key="12">
    <source>
        <dbReference type="SAM" id="Phobius"/>
    </source>
</evidence>
<evidence type="ECO:0000256" key="2">
    <source>
        <dbReference type="ARBA" id="ARBA00022448"/>
    </source>
</evidence>
<evidence type="ECO:0000256" key="3">
    <source>
        <dbReference type="ARBA" id="ARBA00022475"/>
    </source>
</evidence>
<evidence type="ECO:0000256" key="11">
    <source>
        <dbReference type="ARBA" id="ARBA00023303"/>
    </source>
</evidence>
<proteinExistence type="predicted"/>
<dbReference type="AlphaFoldDB" id="A0A9J6CNX4"/>
<organism evidence="15 16">
    <name type="scientific">Polypedilum vanderplanki</name>
    <name type="common">Sleeping chironomid midge</name>
    <dbReference type="NCBI Taxonomy" id="319348"/>
    <lineage>
        <taxon>Eukaryota</taxon>
        <taxon>Metazoa</taxon>
        <taxon>Ecdysozoa</taxon>
        <taxon>Arthropoda</taxon>
        <taxon>Hexapoda</taxon>
        <taxon>Insecta</taxon>
        <taxon>Pterygota</taxon>
        <taxon>Neoptera</taxon>
        <taxon>Endopterygota</taxon>
        <taxon>Diptera</taxon>
        <taxon>Nematocera</taxon>
        <taxon>Chironomoidea</taxon>
        <taxon>Chironomidae</taxon>
        <taxon>Chironominae</taxon>
        <taxon>Polypedilum</taxon>
        <taxon>Polypedilum</taxon>
    </lineage>
</organism>
<keyword evidence="9" id="KW-0325">Glycoprotein</keyword>
<keyword evidence="6" id="KW-0406">Ion transport</keyword>
<dbReference type="EMBL" id="JADBJN010000001">
    <property type="protein sequence ID" value="KAG5683339.1"/>
    <property type="molecule type" value="Genomic_DNA"/>
</dbReference>
<evidence type="ECO:0000256" key="9">
    <source>
        <dbReference type="ARBA" id="ARBA00023180"/>
    </source>
</evidence>
<dbReference type="Pfam" id="PF24061">
    <property type="entry name" value="LBD_receptor"/>
    <property type="match status" value="1"/>
</dbReference>
<evidence type="ECO:0000313" key="16">
    <source>
        <dbReference type="Proteomes" id="UP001107558"/>
    </source>
</evidence>
<keyword evidence="13" id="KW-0732">Signal</keyword>
<evidence type="ECO:0000256" key="1">
    <source>
        <dbReference type="ARBA" id="ARBA00004651"/>
    </source>
</evidence>
<sequence length="637" mass="74008">MNIKFISLIILITHAELIHCEINDAVRAVSDAIVMTEIHEISLIADLQNSHVEKLIKLLHSKTTLSLTIENLHESKAKRLSTLNVLITEKNESLSELFSQNFGISRKFFLLIFFNDDNDNDDDGNEKALKVFNEFWKFSIYNVNIIILSAENCEDHIKMLTFMPFSSHGCSNLIPITINKFYCNNHSWSYHNEQVFPQKFKNLFECPIKVSTFNLPPSIIVDKGENGTSHRLRGHEIELLNGLSEMLKFKLNFEIRTEAAAWGQIFENGTATGVLGRIVNAQVDIGIGTYYLTFTRAKFMSFIQYSSSKIILTVPRALPLSSLEKLIAPLTAATWIVLLLHLCIGFVAISLMQKLKFELQSCPHMNMLNILFNGSQHVVPRSVPLRLILWSFVMFCLIIRTLYQAGLFKFLQSDQRHNELQNIDEVIEKNFDIFMYESFQELSKGLKIHQNRKLVKNNETIEFYQMQTLNPKFKGAAVGPLYEIIYANQLNYKNFTFKTLPEIIFALPVAMYLPKNHFLKSEIEYCVGFLHASGLIDYWQKQYLNDFYLKIDTINDEPKILTFSHLSGIFYIWIGCCCASILCFFFEIIWKKIENFRNGKNQNFEKINENVNKNHEYHFLFYEIIKEKQRAKFLIKK</sequence>
<keyword evidence="3" id="KW-1003">Cell membrane</keyword>
<evidence type="ECO:0000256" key="5">
    <source>
        <dbReference type="ARBA" id="ARBA00022989"/>
    </source>
</evidence>
<dbReference type="InterPro" id="IPR019594">
    <property type="entry name" value="Glu/Gly-bd"/>
</dbReference>
<dbReference type="SUPFAM" id="SSF53850">
    <property type="entry name" value="Periplasmic binding protein-like II"/>
    <property type="match status" value="1"/>
</dbReference>
<protein>
    <recommendedName>
        <fullName evidence="14">Ionotropic glutamate receptor L-glutamate and glycine-binding domain-containing protein</fullName>
    </recommendedName>
</protein>
<evidence type="ECO:0000256" key="13">
    <source>
        <dbReference type="SAM" id="SignalP"/>
    </source>
</evidence>
<dbReference type="OrthoDB" id="7725497at2759"/>
<keyword evidence="11" id="KW-0407">Ion channel</keyword>
<reference evidence="15" key="1">
    <citation type="submission" date="2021-03" db="EMBL/GenBank/DDBJ databases">
        <title>Chromosome level genome of the anhydrobiotic midge Polypedilum vanderplanki.</title>
        <authorList>
            <person name="Yoshida Y."/>
            <person name="Kikawada T."/>
            <person name="Gusev O."/>
        </authorList>
    </citation>
    <scope>NUCLEOTIDE SEQUENCE</scope>
    <source>
        <strain evidence="15">NIAS01</strain>
        <tissue evidence="15">Whole body or cell culture</tissue>
    </source>
</reference>
<evidence type="ECO:0000313" key="15">
    <source>
        <dbReference type="EMBL" id="KAG5683339.1"/>
    </source>
</evidence>
<accession>A0A9J6CNX4</accession>
<comment type="subcellular location">
    <subcellularLocation>
        <location evidence="1">Cell membrane</location>
        <topology evidence="1">Multi-pass membrane protein</topology>
    </subcellularLocation>
</comment>
<feature type="chain" id="PRO_5039934071" description="Ionotropic glutamate receptor L-glutamate and glycine-binding domain-containing protein" evidence="13">
    <location>
        <begin position="21"/>
        <end position="637"/>
    </location>
</feature>
<dbReference type="GO" id="GO:0015276">
    <property type="term" value="F:ligand-gated monoatomic ion channel activity"/>
    <property type="evidence" value="ECO:0007669"/>
    <property type="project" value="InterPro"/>
</dbReference>